<organism evidence="2 3">
    <name type="scientific">Chryseobacterium aquaeductus</name>
    <dbReference type="NCBI Taxonomy" id="2675056"/>
    <lineage>
        <taxon>Bacteria</taxon>
        <taxon>Pseudomonadati</taxon>
        <taxon>Bacteroidota</taxon>
        <taxon>Flavobacteriia</taxon>
        <taxon>Flavobacteriales</taxon>
        <taxon>Weeksellaceae</taxon>
        <taxon>Chryseobacterium group</taxon>
        <taxon>Chryseobacterium</taxon>
    </lineage>
</organism>
<dbReference type="AlphaFoldDB" id="A0A9N8QS55"/>
<evidence type="ECO:0000313" key="3">
    <source>
        <dbReference type="Proteomes" id="UP000662618"/>
    </source>
</evidence>
<protein>
    <submittedName>
        <fullName evidence="2">Uncharacterized protein</fullName>
    </submittedName>
</protein>
<gene>
    <name evidence="2" type="ORF">CHRY9390_01621</name>
</gene>
<reference evidence="2" key="1">
    <citation type="submission" date="2020-12" db="EMBL/GenBank/DDBJ databases">
        <authorList>
            <person name="Rodrigo-Torres L."/>
            <person name="Arahal R. D."/>
            <person name="Lucena T."/>
        </authorList>
    </citation>
    <scope>NUCLEOTIDE SEQUENCE</scope>
    <source>
        <strain evidence="2">CECT 9390</strain>
    </source>
</reference>
<evidence type="ECO:0000313" key="2">
    <source>
        <dbReference type="EMBL" id="CAD7807172.1"/>
    </source>
</evidence>
<accession>A0A9N8QS55</accession>
<keyword evidence="1" id="KW-0175">Coiled coil</keyword>
<keyword evidence="3" id="KW-1185">Reference proteome</keyword>
<evidence type="ECO:0000256" key="1">
    <source>
        <dbReference type="SAM" id="Coils"/>
    </source>
</evidence>
<comment type="caution">
    <text evidence="2">The sequence shown here is derived from an EMBL/GenBank/DDBJ whole genome shotgun (WGS) entry which is preliminary data.</text>
</comment>
<dbReference type="EMBL" id="CAJIMS010000001">
    <property type="protein sequence ID" value="CAD7807172.1"/>
    <property type="molecule type" value="Genomic_DNA"/>
</dbReference>
<proteinExistence type="predicted"/>
<dbReference type="Proteomes" id="UP000662618">
    <property type="component" value="Unassembled WGS sequence"/>
</dbReference>
<name>A0A9N8QS55_9FLAO</name>
<sequence length="221" mass="26123">MLKAQEDIEKHTDIRFTFEEISEFSRSVEKLVFTIHKNKKTVIESNNTNNDPENENENAHENKWHDEIKSFGVSQSVLENQILEAFEEEFIKQTLKFCKDYFKTTSVKQKSGFFLKALQNGYYKQEIENQSKKIQKKKNIGQQESEQTELEKQKNIAKKQRAEELRAQFLTPELIEEIIQKQKETNLFMYNVINKSYQQGIVNPFLEGLIDKKLLEEFGSK</sequence>
<feature type="coiled-coil region" evidence="1">
    <location>
        <begin position="124"/>
        <end position="163"/>
    </location>
</feature>